<protein>
    <submittedName>
        <fullName evidence="5">Copper radical oxidase</fullName>
    </submittedName>
</protein>
<sequence length="647" mass="68947">MIIATQVSLGVSVILFSPISSALSLPVASPPGQPTHKGDAGTFEVIPDTIISAQQVFVGRSNRLYILDKVQNNPTQINGHPAWASEYRLGDNSQRPMEVVTNSFCAGGNSLGNGTWVSVGGNQAITTGGEPANTQDGSSGPYYDADGRRSIRMLNPCSGDECEWTISPSNMGQRWYPTVETLEDGSAIILGGCKFGGYVNDAAQSNPTFEFFPPAGHPITSNILLNTLPANLYPLTWLLPSGNLLVQAMWSTVLLNPKTHVEKALDDMPDAVRTYPASAGTVMMPLTPANNWTATVMFCGGSNIATEKWTNPDFVIISQPASTSCVKITPDVSPSYVQDDPLPVQRSMANFVLLPDGRILCINGAQTGTAGYGTNSWSIGQSYADTPVLTPVIYDPAIPAGRRWSSDGLSASTVPRMYHSTAILLPDGSVFVSGSNPNADYTSGPDVKYPTEYRTEKFYPSYFNQRRPQPRGLLAQLTYGGPAFDVLLDSDDLFGDAKNVVNTTVVVLRPGYSTHSMNMGQRMVVLDSTYTGYGNNTAFLHVSQMPPNPGIMAPGPAFLFVVVNGIPSIGIEVMVGSGVIEKQTILAVDSLPASSILQDDTTTNSGGSSGNGVPKPKSGAYPLGLGSQAEWFLVFLALGMASWAMYF</sequence>
<proteinExistence type="predicted"/>
<dbReference type="EMBL" id="MU155467">
    <property type="protein sequence ID" value="KAF9473141.1"/>
    <property type="molecule type" value="Genomic_DNA"/>
</dbReference>
<dbReference type="CDD" id="cd02851">
    <property type="entry name" value="E_set_GO_C"/>
    <property type="match status" value="1"/>
</dbReference>
<feature type="domain" description="Galactose oxidase-like Early set" evidence="4">
    <location>
        <begin position="467"/>
        <end position="575"/>
    </location>
</feature>
<dbReference type="SUPFAM" id="SSF50965">
    <property type="entry name" value="Galactose oxidase, central domain"/>
    <property type="match status" value="1"/>
</dbReference>
<dbReference type="InterPro" id="IPR011043">
    <property type="entry name" value="Gal_Oxase/kelch_b-propeller"/>
</dbReference>
<feature type="domain" description="Glyoxal oxidase N-terminal" evidence="3">
    <location>
        <begin position="145"/>
        <end position="462"/>
    </location>
</feature>
<keyword evidence="1 2" id="KW-0732">Signal</keyword>
<evidence type="ECO:0000259" key="4">
    <source>
        <dbReference type="Pfam" id="PF09118"/>
    </source>
</evidence>
<name>A0A9P5YQB6_9AGAR</name>
<evidence type="ECO:0000256" key="2">
    <source>
        <dbReference type="SAM" id="SignalP"/>
    </source>
</evidence>
<dbReference type="PANTHER" id="PTHR32208:SF21">
    <property type="entry name" value="LOW QUALITY PROTEIN: ALDEHYDE OXIDASE GLOX-LIKE"/>
    <property type="match status" value="1"/>
</dbReference>
<feature type="chain" id="PRO_5040513591" evidence="2">
    <location>
        <begin position="25"/>
        <end position="647"/>
    </location>
</feature>
<evidence type="ECO:0000259" key="3">
    <source>
        <dbReference type="Pfam" id="PF07250"/>
    </source>
</evidence>
<dbReference type="Gene3D" id="2.60.40.10">
    <property type="entry name" value="Immunoglobulins"/>
    <property type="match status" value="1"/>
</dbReference>
<dbReference type="OrthoDB" id="2019572at2759"/>
<dbReference type="Gene3D" id="2.130.10.80">
    <property type="entry name" value="Galactose oxidase/kelch, beta-propeller"/>
    <property type="match status" value="1"/>
</dbReference>
<dbReference type="Proteomes" id="UP000807469">
    <property type="component" value="Unassembled WGS sequence"/>
</dbReference>
<evidence type="ECO:0000313" key="5">
    <source>
        <dbReference type="EMBL" id="KAF9473141.1"/>
    </source>
</evidence>
<dbReference type="InterPro" id="IPR009880">
    <property type="entry name" value="Glyoxal_oxidase_N"/>
</dbReference>
<dbReference type="SUPFAM" id="SSF81296">
    <property type="entry name" value="E set domains"/>
    <property type="match status" value="1"/>
</dbReference>
<dbReference type="InterPro" id="IPR013783">
    <property type="entry name" value="Ig-like_fold"/>
</dbReference>
<accession>A0A9P5YQB6</accession>
<dbReference type="PANTHER" id="PTHR32208">
    <property type="entry name" value="SECRETED PROTEIN-RELATED"/>
    <property type="match status" value="1"/>
</dbReference>
<evidence type="ECO:0000313" key="6">
    <source>
        <dbReference type="Proteomes" id="UP000807469"/>
    </source>
</evidence>
<dbReference type="Pfam" id="PF07250">
    <property type="entry name" value="Glyoxal_oxid_N"/>
    <property type="match status" value="1"/>
</dbReference>
<dbReference type="InterPro" id="IPR015202">
    <property type="entry name" value="GO-like_E_set"/>
</dbReference>
<organism evidence="5 6">
    <name type="scientific">Pholiota conissans</name>
    <dbReference type="NCBI Taxonomy" id="109636"/>
    <lineage>
        <taxon>Eukaryota</taxon>
        <taxon>Fungi</taxon>
        <taxon>Dikarya</taxon>
        <taxon>Basidiomycota</taxon>
        <taxon>Agaricomycotina</taxon>
        <taxon>Agaricomycetes</taxon>
        <taxon>Agaricomycetidae</taxon>
        <taxon>Agaricales</taxon>
        <taxon>Agaricineae</taxon>
        <taxon>Strophariaceae</taxon>
        <taxon>Pholiota</taxon>
    </lineage>
</organism>
<reference evidence="5" key="1">
    <citation type="submission" date="2020-11" db="EMBL/GenBank/DDBJ databases">
        <authorList>
            <consortium name="DOE Joint Genome Institute"/>
            <person name="Ahrendt S."/>
            <person name="Riley R."/>
            <person name="Andreopoulos W."/>
            <person name="Labutti K."/>
            <person name="Pangilinan J."/>
            <person name="Ruiz-Duenas F.J."/>
            <person name="Barrasa J.M."/>
            <person name="Sanchez-Garcia M."/>
            <person name="Camarero S."/>
            <person name="Miyauchi S."/>
            <person name="Serrano A."/>
            <person name="Linde D."/>
            <person name="Babiker R."/>
            <person name="Drula E."/>
            <person name="Ayuso-Fernandez I."/>
            <person name="Pacheco R."/>
            <person name="Padilla G."/>
            <person name="Ferreira P."/>
            <person name="Barriuso J."/>
            <person name="Kellner H."/>
            <person name="Castanera R."/>
            <person name="Alfaro M."/>
            <person name="Ramirez L."/>
            <person name="Pisabarro A.G."/>
            <person name="Kuo A."/>
            <person name="Tritt A."/>
            <person name="Lipzen A."/>
            <person name="He G."/>
            <person name="Yan M."/>
            <person name="Ng V."/>
            <person name="Cullen D."/>
            <person name="Martin F."/>
            <person name="Rosso M.-N."/>
            <person name="Henrissat B."/>
            <person name="Hibbett D."/>
            <person name="Martinez A.T."/>
            <person name="Grigoriev I.V."/>
        </authorList>
    </citation>
    <scope>NUCLEOTIDE SEQUENCE</scope>
    <source>
        <strain evidence="5">CIRM-BRFM 674</strain>
    </source>
</reference>
<dbReference type="InterPro" id="IPR037293">
    <property type="entry name" value="Gal_Oxidase_central_sf"/>
</dbReference>
<dbReference type="InterPro" id="IPR014756">
    <property type="entry name" value="Ig_E-set"/>
</dbReference>
<keyword evidence="6" id="KW-1185">Reference proteome</keyword>
<dbReference type="Pfam" id="PF09118">
    <property type="entry name" value="GO-like_E_set"/>
    <property type="match status" value="1"/>
</dbReference>
<gene>
    <name evidence="5" type="ORF">BDN70DRAFT_997796</name>
</gene>
<feature type="signal peptide" evidence="2">
    <location>
        <begin position="1"/>
        <end position="24"/>
    </location>
</feature>
<dbReference type="AlphaFoldDB" id="A0A9P5YQB6"/>
<evidence type="ECO:0000256" key="1">
    <source>
        <dbReference type="ARBA" id="ARBA00022729"/>
    </source>
</evidence>
<comment type="caution">
    <text evidence="5">The sequence shown here is derived from an EMBL/GenBank/DDBJ whole genome shotgun (WGS) entry which is preliminary data.</text>
</comment>